<sequence length="252" mass="28277">MYLPMKSASFRLSSPRHFSGRSMSITQLASHFIAAMYGLDNIVAPDDFKSLLKELLRQHPGLEFLQGTPEFQEIYGCGHEFCTNCALYLSTKNITTSKTSQLHKPHTPGSVPCHICRYNIVSFTKLPPYNNNNSKNKNIIQEQVKAKSGVGNWICLSWIQYIRQDHTTPRDNQMTVSVAILDTSLKTLETIKRGRSESDPATGDYTAAAVKIAETHSDFVMGFSRLILLLGNGRCVSVYDSCNAWCSNGEWW</sequence>
<dbReference type="GO" id="GO:0008270">
    <property type="term" value="F:zinc ion binding"/>
    <property type="evidence" value="ECO:0007669"/>
    <property type="project" value="UniProtKB-KW"/>
</dbReference>
<accession>A0A8X7W7I1</accession>
<evidence type="ECO:0000259" key="4">
    <source>
        <dbReference type="Pfam" id="PF17958"/>
    </source>
</evidence>
<name>A0A8X7W7I1_BRACI</name>
<dbReference type="EMBL" id="JAAMPC010000002">
    <property type="protein sequence ID" value="KAG2325394.1"/>
    <property type="molecule type" value="Genomic_DNA"/>
</dbReference>
<dbReference type="Pfam" id="PF17958">
    <property type="entry name" value="EF-hand_13"/>
    <property type="match status" value="1"/>
</dbReference>
<feature type="domain" description="PP2A regulatory subunit B'' EF-hand" evidence="4">
    <location>
        <begin position="40"/>
        <end position="75"/>
    </location>
</feature>
<dbReference type="OrthoDB" id="5586at2759"/>
<keyword evidence="3" id="KW-0862">Zinc</keyword>
<keyword evidence="1" id="KW-0479">Metal-binding</keyword>
<evidence type="ECO:0000313" key="6">
    <source>
        <dbReference type="Proteomes" id="UP000886595"/>
    </source>
</evidence>
<dbReference type="AlphaFoldDB" id="A0A8X7W7I1"/>
<evidence type="ECO:0000256" key="1">
    <source>
        <dbReference type="ARBA" id="ARBA00022723"/>
    </source>
</evidence>
<dbReference type="Proteomes" id="UP000886595">
    <property type="component" value="Unassembled WGS sequence"/>
</dbReference>
<evidence type="ECO:0000256" key="2">
    <source>
        <dbReference type="ARBA" id="ARBA00022771"/>
    </source>
</evidence>
<dbReference type="InterPro" id="IPR017907">
    <property type="entry name" value="Znf_RING_CS"/>
</dbReference>
<reference evidence="5 6" key="1">
    <citation type="submission" date="2020-02" db="EMBL/GenBank/DDBJ databases">
        <authorList>
            <person name="Ma Q."/>
            <person name="Huang Y."/>
            <person name="Song X."/>
            <person name="Pei D."/>
        </authorList>
    </citation>
    <scope>NUCLEOTIDE SEQUENCE [LARGE SCALE GENOMIC DNA]</scope>
    <source>
        <strain evidence="5">Sxm20200214</strain>
        <tissue evidence="5">Leaf</tissue>
    </source>
</reference>
<organism evidence="5 6">
    <name type="scientific">Brassica carinata</name>
    <name type="common">Ethiopian mustard</name>
    <name type="synonym">Abyssinian cabbage</name>
    <dbReference type="NCBI Taxonomy" id="52824"/>
    <lineage>
        <taxon>Eukaryota</taxon>
        <taxon>Viridiplantae</taxon>
        <taxon>Streptophyta</taxon>
        <taxon>Embryophyta</taxon>
        <taxon>Tracheophyta</taxon>
        <taxon>Spermatophyta</taxon>
        <taxon>Magnoliopsida</taxon>
        <taxon>eudicotyledons</taxon>
        <taxon>Gunneridae</taxon>
        <taxon>Pentapetalae</taxon>
        <taxon>rosids</taxon>
        <taxon>malvids</taxon>
        <taxon>Brassicales</taxon>
        <taxon>Brassicaceae</taxon>
        <taxon>Brassiceae</taxon>
        <taxon>Brassica</taxon>
    </lineage>
</organism>
<keyword evidence="2" id="KW-0863">Zinc-finger</keyword>
<proteinExistence type="predicted"/>
<comment type="caution">
    <text evidence="5">The sequence shown here is derived from an EMBL/GenBank/DDBJ whole genome shotgun (WGS) entry which is preliminary data.</text>
</comment>
<dbReference type="InterPro" id="IPR041534">
    <property type="entry name" value="EF-hand_13"/>
</dbReference>
<evidence type="ECO:0000313" key="5">
    <source>
        <dbReference type="EMBL" id="KAG2325394.1"/>
    </source>
</evidence>
<gene>
    <name evidence="5" type="ORF">Bca52824_008122</name>
</gene>
<evidence type="ECO:0000256" key="3">
    <source>
        <dbReference type="ARBA" id="ARBA00022833"/>
    </source>
</evidence>
<dbReference type="PROSITE" id="PS00518">
    <property type="entry name" value="ZF_RING_1"/>
    <property type="match status" value="1"/>
</dbReference>
<keyword evidence="6" id="KW-1185">Reference proteome</keyword>
<dbReference type="Gene3D" id="1.10.238.220">
    <property type="match status" value="1"/>
</dbReference>
<protein>
    <recommendedName>
        <fullName evidence="4">PP2A regulatory subunit B'' EF-hand domain-containing protein</fullName>
    </recommendedName>
</protein>